<feature type="compositionally biased region" description="Basic and acidic residues" evidence="1">
    <location>
        <begin position="272"/>
        <end position="281"/>
    </location>
</feature>
<evidence type="ECO:0000313" key="6">
    <source>
        <dbReference type="Proteomes" id="UP000474718"/>
    </source>
</evidence>
<feature type="transmembrane region" description="Helical" evidence="2">
    <location>
        <begin position="448"/>
        <end position="473"/>
    </location>
</feature>
<dbReference type="InterPro" id="IPR023299">
    <property type="entry name" value="ATPase_P-typ_cyto_dom_N"/>
</dbReference>
<reference evidence="3 6" key="3">
    <citation type="journal article" date="2019" name="Nat. Med.">
        <title>A library of human gut bacterial isolates paired with longitudinal multiomics data enables mechanistic microbiome research.</title>
        <authorList>
            <person name="Poyet M."/>
            <person name="Groussin M."/>
            <person name="Gibbons S.M."/>
            <person name="Avila-Pacheco J."/>
            <person name="Jiang X."/>
            <person name="Kearney S.M."/>
            <person name="Perrotta A.R."/>
            <person name="Berdy B."/>
            <person name="Zhao S."/>
            <person name="Lieberman T.D."/>
            <person name="Swanson P.K."/>
            <person name="Smith M."/>
            <person name="Roesemann S."/>
            <person name="Alexander J.E."/>
            <person name="Rich S.A."/>
            <person name="Livny J."/>
            <person name="Vlamakis H."/>
            <person name="Clish C."/>
            <person name="Bullock K."/>
            <person name="Deik A."/>
            <person name="Scott J."/>
            <person name="Pierce K.A."/>
            <person name="Xavier R.J."/>
            <person name="Alm E.J."/>
        </authorList>
    </citation>
    <scope>NUCLEOTIDE SEQUENCE [LARGE SCALE GENOMIC DNA]</scope>
    <source>
        <strain evidence="3 6">BIOML-A2</strain>
    </source>
</reference>
<evidence type="ECO:0000256" key="2">
    <source>
        <dbReference type="SAM" id="Phobius"/>
    </source>
</evidence>
<accession>A0AAQ1MDM1</accession>
<feature type="region of interest" description="Disordered" evidence="1">
    <location>
        <begin position="21"/>
        <end position="119"/>
    </location>
</feature>
<comment type="caution">
    <text evidence="4">The sequence shown here is derived from an EMBL/GenBank/DDBJ whole genome shotgun (WGS) entry which is preliminary data.</text>
</comment>
<keyword evidence="6" id="KW-1185">Reference proteome</keyword>
<proteinExistence type="predicted"/>
<reference evidence="4" key="1">
    <citation type="submission" date="2016-11" db="EMBL/GenBank/DDBJ databases">
        <authorList>
            <person name="Varghese N."/>
            <person name="Submissions S."/>
        </authorList>
    </citation>
    <scope>NUCLEOTIDE SEQUENCE</scope>
    <source>
        <strain evidence="4">DSM 4029</strain>
    </source>
</reference>
<protein>
    <submittedName>
        <fullName evidence="4">Uncharacterized protein</fullName>
    </submittedName>
</protein>
<feature type="transmembrane region" description="Helical" evidence="2">
    <location>
        <begin position="936"/>
        <end position="958"/>
    </location>
</feature>
<gene>
    <name evidence="3" type="ORF">GT747_05315</name>
    <name evidence="4" type="ORF">SAMN05444424_1633</name>
</gene>
<feature type="compositionally biased region" description="Pro residues" evidence="1">
    <location>
        <begin position="191"/>
        <end position="200"/>
    </location>
</feature>
<dbReference type="Proteomes" id="UP000474718">
    <property type="component" value="Unassembled WGS sequence"/>
</dbReference>
<feature type="transmembrane region" description="Helical" evidence="2">
    <location>
        <begin position="411"/>
        <end position="428"/>
    </location>
</feature>
<dbReference type="Proteomes" id="UP000184089">
    <property type="component" value="Unassembled WGS sequence"/>
</dbReference>
<reference evidence="5" key="2">
    <citation type="submission" date="2016-11" db="EMBL/GenBank/DDBJ databases">
        <authorList>
            <person name="Jaros S."/>
            <person name="Januszkiewicz K."/>
            <person name="Wedrychowicz H."/>
        </authorList>
    </citation>
    <scope>NUCLEOTIDE SEQUENCE [LARGE SCALE GENOMIC DNA]</scope>
    <source>
        <strain evidence="5">DSM 4029</strain>
    </source>
</reference>
<feature type="compositionally biased region" description="Basic and acidic residues" evidence="1">
    <location>
        <begin position="74"/>
        <end position="88"/>
    </location>
</feature>
<feature type="transmembrane region" description="Helical" evidence="2">
    <location>
        <begin position="485"/>
        <end position="506"/>
    </location>
</feature>
<feature type="transmembrane region" description="Helical" evidence="2">
    <location>
        <begin position="601"/>
        <end position="623"/>
    </location>
</feature>
<dbReference type="EMBL" id="FQVY01000002">
    <property type="protein sequence ID" value="SHG14263.1"/>
    <property type="molecule type" value="Genomic_DNA"/>
</dbReference>
<feature type="transmembrane region" description="Helical" evidence="2">
    <location>
        <begin position="629"/>
        <end position="654"/>
    </location>
</feature>
<dbReference type="Gene3D" id="3.40.1110.10">
    <property type="entry name" value="Calcium-transporting ATPase, cytoplasmic domain N"/>
    <property type="match status" value="1"/>
</dbReference>
<evidence type="ECO:0000313" key="4">
    <source>
        <dbReference type="EMBL" id="SHG14263.1"/>
    </source>
</evidence>
<keyword evidence="2" id="KW-1133">Transmembrane helix</keyword>
<dbReference type="RefSeq" id="WP_073261105.1">
    <property type="nucleotide sequence ID" value="NZ_FQVY01000002.1"/>
</dbReference>
<evidence type="ECO:0000256" key="1">
    <source>
        <dbReference type="SAM" id="MobiDB-lite"/>
    </source>
</evidence>
<evidence type="ECO:0000313" key="5">
    <source>
        <dbReference type="Proteomes" id="UP000184089"/>
    </source>
</evidence>
<feature type="transmembrane region" description="Helical" evidence="2">
    <location>
        <begin position="512"/>
        <end position="529"/>
    </location>
</feature>
<feature type="compositionally biased region" description="Low complexity" evidence="1">
    <location>
        <begin position="96"/>
        <end position="114"/>
    </location>
</feature>
<dbReference type="Gene3D" id="3.40.50.1000">
    <property type="entry name" value="HAD superfamily/HAD-like"/>
    <property type="match status" value="1"/>
</dbReference>
<dbReference type="InterPro" id="IPR023214">
    <property type="entry name" value="HAD_sf"/>
</dbReference>
<dbReference type="GO" id="GO:0000166">
    <property type="term" value="F:nucleotide binding"/>
    <property type="evidence" value="ECO:0007669"/>
    <property type="project" value="InterPro"/>
</dbReference>
<name>A0AAQ1MDM1_9FIRM</name>
<keyword evidence="2" id="KW-0812">Transmembrane</keyword>
<dbReference type="EMBL" id="WWVX01000002">
    <property type="protein sequence ID" value="MZL69187.1"/>
    <property type="molecule type" value="Genomic_DNA"/>
</dbReference>
<organism evidence="4 5">
    <name type="scientific">Bittarella massiliensis</name>
    <name type="common">ex Durand et al. 2017</name>
    <dbReference type="NCBI Taxonomy" id="1720313"/>
    <lineage>
        <taxon>Bacteria</taxon>
        <taxon>Bacillati</taxon>
        <taxon>Bacillota</taxon>
        <taxon>Clostridia</taxon>
        <taxon>Eubacteriales</taxon>
        <taxon>Oscillospiraceae</taxon>
        <taxon>Bittarella (ex Durand et al. 2017)</taxon>
    </lineage>
</organism>
<feature type="compositionally biased region" description="Basic and acidic residues" evidence="1">
    <location>
        <begin position="44"/>
        <end position="60"/>
    </location>
</feature>
<feature type="compositionally biased region" description="Basic and acidic residues" evidence="1">
    <location>
        <begin position="21"/>
        <end position="30"/>
    </location>
</feature>
<evidence type="ECO:0000313" key="3">
    <source>
        <dbReference type="EMBL" id="MZL69187.1"/>
    </source>
</evidence>
<keyword evidence="2" id="KW-0472">Membrane</keyword>
<feature type="region of interest" description="Disordered" evidence="1">
    <location>
        <begin position="146"/>
        <end position="281"/>
    </location>
</feature>
<dbReference type="AlphaFoldDB" id="A0AAQ1MDM1"/>
<feature type="compositionally biased region" description="Low complexity" evidence="1">
    <location>
        <begin position="209"/>
        <end position="223"/>
    </location>
</feature>
<sequence>MDKNRKYDTLTKNALVDEILKQVRAKREPEAPSSTPAPKLPRPGGEKRPSAAELVREVQAERSAAPDPLQAAWESRHASAGGERETAAPRKPAPLPEEQAPAPGGEGAAVPEGEAVAHREIHPFSALPHRESAVDEAQRIKKVASFFSGEETPESIVPEIEGLPLERERRPKKKRFSWGRAAREETASPATPEPAAPPAPAGEEEPSRESVPTPAPAGGEAAPVSQAEPVAPAGSGEKSTPVPTAPAQAEGEGEGERIEKAVDAPAAPAPEQQERRPASETDVFRAIREPVPLNVSGQEEIFVERSEKRARELAAEAPSGTFDISERMDREMRQAVVEAESLDTRELLRRARAPKVSQFTIEHGAIGDAEAFTGEEESAYTQAEDEEDFLTDKDEHTALEKLISLKGKLKMRMGITFALFLLLCYHNLVPVFGLPVPAFLSPGEGPYLYLGLNLLLLLAGVFCCTSTVVNGFLYTFTLKGDNDSLVGLAFFGCLVQAAVLFANPGYLKSPDVFLYSSVAMFSLFCNCMGKLNMVHRVLRNYRFIASDSDKYTTEMVEPASLAENIVKDLAIREPVLCYRKRSQVLDGFVSHSFSEDPSDRWARVASGICLVLSLAVGCGLYFFKQDLVGAAGAFSLLLCLSAPFSLMFAFNVPFSRTCKTLNRYGGVLAGYSAVERLYDLNGLVVSDTDLFPRGSVLLHGIKTFGGERIDEAILKAASVLCAGESDLKPVFMKVIENRTDILLPYDSFAYENAMGYSCWIENKRVLVGNRELMRNHGIDLPSADYEAKYRKEGERELLYLATSGELTAMFVLSYTPNEQVGQLLSRLDRTGALIAVKTGDPGLTVSRISETYGLPEDMFTLVHSHTAAQLDALHDDRPGDCGLTTMGSFLSFAQGILCALGAKSGVLAALVVQFVGLGLGVALAALFALTGGAGQLSTAVVLGYQFIWLVLTVALPALKKQ</sequence>
<feature type="transmembrane region" description="Helical" evidence="2">
    <location>
        <begin position="907"/>
        <end position="930"/>
    </location>
</feature>